<evidence type="ECO:0000313" key="2">
    <source>
        <dbReference type="Proteomes" id="UP000028013"/>
    </source>
</evidence>
<dbReference type="AlphaFoldDB" id="A0A078RWM7"/>
<protein>
    <submittedName>
        <fullName evidence="1">Uncharacterized protein</fullName>
    </submittedName>
</protein>
<accession>A0A078RWM7</accession>
<reference evidence="1 2" key="1">
    <citation type="submission" date="2014-04" db="EMBL/GenBank/DDBJ databases">
        <authorList>
            <person name="Sears C."/>
            <person name="Carroll K."/>
            <person name="Sack B.R."/>
            <person name="Qadri F."/>
            <person name="Myers L.L."/>
            <person name="Chung G.-T."/>
            <person name="Escheverria P."/>
            <person name="Fraser C.M."/>
            <person name="Sadzewicz L."/>
            <person name="Shefchek K.A."/>
            <person name="Tallon L."/>
            <person name="Das S.P."/>
            <person name="Daugherty S."/>
            <person name="Mongodin E.F."/>
        </authorList>
    </citation>
    <scope>NUCLEOTIDE SEQUENCE [LARGE SCALE GENOMIC DNA]</scope>
    <source>
        <strain evidence="1 2">3978 T3 ii</strain>
    </source>
</reference>
<evidence type="ECO:0000313" key="1">
    <source>
        <dbReference type="EMBL" id="KDS48865.1"/>
    </source>
</evidence>
<comment type="caution">
    <text evidence="1">The sequence shown here is derived from an EMBL/GenBank/DDBJ whole genome shotgun (WGS) entry which is preliminary data.</text>
</comment>
<dbReference type="EMBL" id="JNHN01000179">
    <property type="protein sequence ID" value="KDS48865.1"/>
    <property type="molecule type" value="Genomic_DNA"/>
</dbReference>
<proteinExistence type="predicted"/>
<sequence length="39" mass="4703">MYYIINLHHIHYMLNDLFLLPMLINWSFCESTSISSKVN</sequence>
<gene>
    <name evidence="1" type="ORF">M094_2556</name>
</gene>
<name>A0A078RWM7_BACUN</name>
<organism evidence="1 2">
    <name type="scientific">Bacteroides uniformis str. 3978 T3 ii</name>
    <dbReference type="NCBI Taxonomy" id="1339349"/>
    <lineage>
        <taxon>Bacteria</taxon>
        <taxon>Pseudomonadati</taxon>
        <taxon>Bacteroidota</taxon>
        <taxon>Bacteroidia</taxon>
        <taxon>Bacteroidales</taxon>
        <taxon>Bacteroidaceae</taxon>
        <taxon>Bacteroides</taxon>
    </lineage>
</organism>
<dbReference type="Proteomes" id="UP000028013">
    <property type="component" value="Unassembled WGS sequence"/>
</dbReference>